<accession>A0A6C2U7N1</accession>
<feature type="domain" description="Serine aminopeptidase S33" evidence="1">
    <location>
        <begin position="26"/>
        <end position="258"/>
    </location>
</feature>
<dbReference type="InterPro" id="IPR000073">
    <property type="entry name" value="AB_hydrolase_1"/>
</dbReference>
<evidence type="ECO:0000313" key="3">
    <source>
        <dbReference type="Proteomes" id="UP000366872"/>
    </source>
</evidence>
<dbReference type="InterPro" id="IPR051044">
    <property type="entry name" value="MAG_DAG_Lipase"/>
</dbReference>
<dbReference type="InterPro" id="IPR029058">
    <property type="entry name" value="AB_hydrolase_fold"/>
</dbReference>
<organism evidence="2 3">
    <name type="scientific">Pontiella desulfatans</name>
    <dbReference type="NCBI Taxonomy" id="2750659"/>
    <lineage>
        <taxon>Bacteria</taxon>
        <taxon>Pseudomonadati</taxon>
        <taxon>Kiritimatiellota</taxon>
        <taxon>Kiritimatiellia</taxon>
        <taxon>Kiritimatiellales</taxon>
        <taxon>Pontiellaceae</taxon>
        <taxon>Pontiella</taxon>
    </lineage>
</organism>
<dbReference type="PRINTS" id="PR00111">
    <property type="entry name" value="ABHYDROLASE"/>
</dbReference>
<dbReference type="EMBL" id="CAAHFG010000003">
    <property type="protein sequence ID" value="VGO15833.1"/>
    <property type="molecule type" value="Genomic_DNA"/>
</dbReference>
<sequence>MNSDFSIDTPDHPKLCGRHWLPNDGVKAVVCLVHGLGEHCGRYGHVADALNQAGYAVVAIDLRGHGRSGGRRGHARNYDELMADISKLLEKAGELHPGLPVFLYGHSLGGNLVLHHVLSQQPRLAGVIATASLLRLTHEPPAWKTGLLHILNALHIQCPIPSGLDDTALSRDINVVRSYRNDPLTHDRISPSLATAMVRFGQWNIEHASDFPCPLLLMHGDADRITSAEASREFANIAGDRCTLKIWDGFYHEIHNEPGNAEVLGELTNWLDHCL</sequence>
<name>A0A6C2U7N1_PONDE</name>
<dbReference type="PANTHER" id="PTHR11614">
    <property type="entry name" value="PHOSPHOLIPASE-RELATED"/>
    <property type="match status" value="1"/>
</dbReference>
<dbReference type="AlphaFoldDB" id="A0A6C2U7N1"/>
<dbReference type="SUPFAM" id="SSF53474">
    <property type="entry name" value="alpha/beta-Hydrolases"/>
    <property type="match status" value="1"/>
</dbReference>
<dbReference type="Gene3D" id="3.40.50.1820">
    <property type="entry name" value="alpha/beta hydrolase"/>
    <property type="match status" value="1"/>
</dbReference>
<gene>
    <name evidence="2" type="ORF">PDESU_04420</name>
</gene>
<evidence type="ECO:0000313" key="2">
    <source>
        <dbReference type="EMBL" id="VGO15833.1"/>
    </source>
</evidence>
<dbReference type="Pfam" id="PF12146">
    <property type="entry name" value="Hydrolase_4"/>
    <property type="match status" value="1"/>
</dbReference>
<evidence type="ECO:0000259" key="1">
    <source>
        <dbReference type="Pfam" id="PF12146"/>
    </source>
</evidence>
<dbReference type="Proteomes" id="UP000366872">
    <property type="component" value="Unassembled WGS sequence"/>
</dbReference>
<keyword evidence="3" id="KW-1185">Reference proteome</keyword>
<reference evidence="2 3" key="1">
    <citation type="submission" date="2019-04" db="EMBL/GenBank/DDBJ databases">
        <authorList>
            <person name="Van Vliet M D."/>
        </authorList>
    </citation>
    <scope>NUCLEOTIDE SEQUENCE [LARGE SCALE GENOMIC DNA]</scope>
    <source>
        <strain evidence="2 3">F1</strain>
    </source>
</reference>
<dbReference type="InterPro" id="IPR022742">
    <property type="entry name" value="Hydrolase_4"/>
</dbReference>
<dbReference type="RefSeq" id="WP_168442492.1">
    <property type="nucleotide sequence ID" value="NZ_CAAHFG010000003.1"/>
</dbReference>
<protein>
    <submittedName>
        <fullName evidence="2">Monoacylglycerol lipase</fullName>
    </submittedName>
</protein>
<proteinExistence type="predicted"/>